<dbReference type="GO" id="GO:0060271">
    <property type="term" value="P:cilium assembly"/>
    <property type="evidence" value="ECO:0007669"/>
    <property type="project" value="TreeGrafter"/>
</dbReference>
<dbReference type="GO" id="GO:0005929">
    <property type="term" value="C:cilium"/>
    <property type="evidence" value="ECO:0007669"/>
    <property type="project" value="TreeGrafter"/>
</dbReference>
<feature type="chain" id="PRO_5043337528" description="Thioredoxin domain-containing protein" evidence="2">
    <location>
        <begin position="22"/>
        <end position="444"/>
    </location>
</feature>
<proteinExistence type="predicted"/>
<dbReference type="InterPro" id="IPR013766">
    <property type="entry name" value="Thioredoxin_domain"/>
</dbReference>
<reference evidence="4 5" key="1">
    <citation type="submission" date="2024-04" db="EMBL/GenBank/DDBJ databases">
        <authorList>
            <consortium name="Genoscope - CEA"/>
            <person name="William W."/>
        </authorList>
    </citation>
    <scope>NUCLEOTIDE SEQUENCE [LARGE SCALE GENOMIC DNA]</scope>
</reference>
<dbReference type="EMBL" id="CAXITT010000029">
    <property type="protein sequence ID" value="CAL1528265.1"/>
    <property type="molecule type" value="Genomic_DNA"/>
</dbReference>
<keyword evidence="1" id="KW-0812">Transmembrane</keyword>
<comment type="caution">
    <text evidence="4">The sequence shown here is derived from an EMBL/GenBank/DDBJ whole genome shotgun (WGS) entry which is preliminary data.</text>
</comment>
<dbReference type="PROSITE" id="PS51352">
    <property type="entry name" value="THIOREDOXIN_2"/>
    <property type="match status" value="1"/>
</dbReference>
<evidence type="ECO:0000256" key="1">
    <source>
        <dbReference type="SAM" id="Phobius"/>
    </source>
</evidence>
<keyword evidence="1" id="KW-0472">Membrane</keyword>
<evidence type="ECO:0000313" key="5">
    <source>
        <dbReference type="Proteomes" id="UP001497497"/>
    </source>
</evidence>
<protein>
    <recommendedName>
        <fullName evidence="3">Thioredoxin domain-containing protein</fullName>
    </recommendedName>
</protein>
<feature type="domain" description="Thioredoxin" evidence="3">
    <location>
        <begin position="250"/>
        <end position="409"/>
    </location>
</feature>
<sequence>MAMATRFSLFLIFLVAQMVNSLEPFIEAQNEAHCLEEACTSTSDSSPLPSDKYIGKLVIESPQDANDLQSAKAEYLDTVKNSDLISETVETIFVERSSDNIVSEIEETQINGQINKIYSELSNYGEESIPASSVNSIAYEDNGNILESDFSDHPKLGIFLPGQKENAGEEKLVDEQEAEPAPTKRRFFPLLYTFRTLFNSLLSEFGDDAAGQQEGAFNASETANGSRAVHDKLNKDLNSTTNGTDSSKKTRFQCAVKNITANATGEVKIVNSTELLEILNFSKNQKVSTCVLVMFYAPWCHFCARTAPHYNALARAFPQLDILAVDTSHFSYLNARFGTVAVPNVMLFHSRSAVRFNHTSRVLEHFIYFVTNNTGLSPDKNVKLEPTDFVGPLPSVVQRGRDWLLWLSWAFVITCSVYGFVRSRYGQSFILRLRVLWQEHQHIE</sequence>
<dbReference type="InterPro" id="IPR036249">
    <property type="entry name" value="Thioredoxin-like_sf"/>
</dbReference>
<accession>A0AAV2H556</accession>
<evidence type="ECO:0000259" key="3">
    <source>
        <dbReference type="PROSITE" id="PS51352"/>
    </source>
</evidence>
<evidence type="ECO:0000256" key="2">
    <source>
        <dbReference type="SAM" id="SignalP"/>
    </source>
</evidence>
<evidence type="ECO:0000313" key="4">
    <source>
        <dbReference type="EMBL" id="CAL1528265.1"/>
    </source>
</evidence>
<gene>
    <name evidence="4" type="ORF">GSLYS_00002435001</name>
</gene>
<dbReference type="Proteomes" id="UP001497497">
    <property type="component" value="Unassembled WGS sequence"/>
</dbReference>
<dbReference type="Pfam" id="PF00085">
    <property type="entry name" value="Thioredoxin"/>
    <property type="match status" value="1"/>
</dbReference>
<organism evidence="4 5">
    <name type="scientific">Lymnaea stagnalis</name>
    <name type="common">Great pond snail</name>
    <name type="synonym">Helix stagnalis</name>
    <dbReference type="NCBI Taxonomy" id="6523"/>
    <lineage>
        <taxon>Eukaryota</taxon>
        <taxon>Metazoa</taxon>
        <taxon>Spiralia</taxon>
        <taxon>Lophotrochozoa</taxon>
        <taxon>Mollusca</taxon>
        <taxon>Gastropoda</taxon>
        <taxon>Heterobranchia</taxon>
        <taxon>Euthyneura</taxon>
        <taxon>Panpulmonata</taxon>
        <taxon>Hygrophila</taxon>
        <taxon>Lymnaeoidea</taxon>
        <taxon>Lymnaeidae</taxon>
        <taxon>Lymnaea</taxon>
    </lineage>
</organism>
<name>A0AAV2H556_LYMST</name>
<keyword evidence="5" id="KW-1185">Reference proteome</keyword>
<dbReference type="SUPFAM" id="SSF52833">
    <property type="entry name" value="Thioredoxin-like"/>
    <property type="match status" value="1"/>
</dbReference>
<dbReference type="Gene3D" id="3.40.30.10">
    <property type="entry name" value="Glutaredoxin"/>
    <property type="match status" value="1"/>
</dbReference>
<feature type="signal peptide" evidence="2">
    <location>
        <begin position="1"/>
        <end position="21"/>
    </location>
</feature>
<keyword evidence="2" id="KW-0732">Signal</keyword>
<dbReference type="PANTHER" id="PTHR14684:SF2">
    <property type="entry name" value="THIOREDOXIN DOMAIN-CONTAINING PROTEIN 15"/>
    <property type="match status" value="1"/>
</dbReference>
<dbReference type="AlphaFoldDB" id="A0AAV2H556"/>
<dbReference type="PANTHER" id="PTHR14684">
    <property type="entry name" value="THIOREDOXIN DOMAIN-CONTAINING PROTEIN 15"/>
    <property type="match status" value="1"/>
</dbReference>
<feature type="transmembrane region" description="Helical" evidence="1">
    <location>
        <begin position="403"/>
        <end position="421"/>
    </location>
</feature>
<keyword evidence="1" id="KW-1133">Transmembrane helix</keyword>
<dbReference type="InterPro" id="IPR042418">
    <property type="entry name" value="TXNDC15"/>
</dbReference>